<proteinExistence type="predicted"/>
<evidence type="ECO:0000313" key="1">
    <source>
        <dbReference type="EMBL" id="MCO6026571.1"/>
    </source>
</evidence>
<evidence type="ECO:0000313" key="2">
    <source>
        <dbReference type="Proteomes" id="UP001204015"/>
    </source>
</evidence>
<protein>
    <recommendedName>
        <fullName evidence="3">Transposase</fullName>
    </recommendedName>
</protein>
<keyword evidence="2" id="KW-1185">Reference proteome</keyword>
<organism evidence="1 2">
    <name type="scientific">Segatella cerevisiae</name>
    <dbReference type="NCBI Taxonomy" id="2053716"/>
    <lineage>
        <taxon>Bacteria</taxon>
        <taxon>Pseudomonadati</taxon>
        <taxon>Bacteroidota</taxon>
        <taxon>Bacteroidia</taxon>
        <taxon>Bacteroidales</taxon>
        <taxon>Prevotellaceae</taxon>
        <taxon>Segatella</taxon>
    </lineage>
</organism>
<accession>A0ABT1BZQ6</accession>
<name>A0ABT1BZQ6_9BACT</name>
<evidence type="ECO:0008006" key="3">
    <source>
        <dbReference type="Google" id="ProtNLM"/>
    </source>
</evidence>
<sequence length="46" mass="5332">MAKIAIKNENITPYGGIFYLMDEFKRTGLDKLVDSRLRLRCASYGY</sequence>
<gene>
    <name evidence="1" type="ORF">NG821_12120</name>
</gene>
<reference evidence="1 2" key="1">
    <citation type="submission" date="2022-06" db="EMBL/GenBank/DDBJ databases">
        <title>A taxonomic note on the genus Prevotella: Description of four novel genera and emended description of the genera Hallella and Xylanibacter.</title>
        <authorList>
            <person name="Hitch T.C.A."/>
        </authorList>
    </citation>
    <scope>NUCLEOTIDE SEQUENCE [LARGE SCALE GENOMIC DNA]</scope>
    <source>
        <strain evidence="1 2">DSM 100619</strain>
    </source>
</reference>
<dbReference type="Proteomes" id="UP001204015">
    <property type="component" value="Unassembled WGS sequence"/>
</dbReference>
<dbReference type="RefSeq" id="WP_252761920.1">
    <property type="nucleotide sequence ID" value="NZ_JAMXLY010000077.1"/>
</dbReference>
<dbReference type="EMBL" id="JAMXLY010000077">
    <property type="protein sequence ID" value="MCO6026571.1"/>
    <property type="molecule type" value="Genomic_DNA"/>
</dbReference>
<comment type="caution">
    <text evidence="1">The sequence shown here is derived from an EMBL/GenBank/DDBJ whole genome shotgun (WGS) entry which is preliminary data.</text>
</comment>